<sequence>MIKATIMVWFELENGEPRFKDWEEFMFPWQAQNTAKELASLYRNGSCKIFDNKTSLVIGSAGFE</sequence>
<accession>A0A7G3KGZ0</accession>
<evidence type="ECO:0000313" key="1">
    <source>
        <dbReference type="EMBL" id="QEA10764.1"/>
    </source>
</evidence>
<organism evidence="1 2">
    <name type="scientific">Enterobacter phage vB_EhoM-IME523</name>
    <dbReference type="NCBI Taxonomy" id="2596709"/>
    <lineage>
        <taxon>Viruses</taxon>
        <taxon>Duplodnaviria</taxon>
        <taxon>Heunggongvirae</taxon>
        <taxon>Uroviricota</taxon>
        <taxon>Caudoviricetes</taxon>
        <taxon>Pantevenvirales</taxon>
        <taxon>Straboviridae</taxon>
        <taxon>Tevenvirinae</taxon>
        <taxon>Kanagawavirus</taxon>
        <taxon>Kanagawavirus eclm</taxon>
    </lineage>
</organism>
<dbReference type="EMBL" id="MN087708">
    <property type="protein sequence ID" value="QEA10764.1"/>
    <property type="molecule type" value="Genomic_DNA"/>
</dbReference>
<evidence type="ECO:0000313" key="2">
    <source>
        <dbReference type="Proteomes" id="UP000516307"/>
    </source>
</evidence>
<protein>
    <submittedName>
        <fullName evidence="1">Uncharacterized protein</fullName>
    </submittedName>
</protein>
<dbReference type="KEGG" id="vg:77926118"/>
<reference evidence="1 2" key="1">
    <citation type="submission" date="2019-06" db="EMBL/GenBank/DDBJ databases">
        <authorList>
            <person name="Lin W."/>
            <person name="Gao M."/>
            <person name="Li D."/>
        </authorList>
    </citation>
    <scope>NUCLEOTIDE SEQUENCE [LARGE SCALE GENOMIC DNA]</scope>
</reference>
<name>A0A7G3KGZ0_9CAUD</name>
<dbReference type="Proteomes" id="UP000516307">
    <property type="component" value="Segment"/>
</dbReference>
<dbReference type="GeneID" id="77926118"/>
<dbReference type="RefSeq" id="YP_010650536.1">
    <property type="nucleotide sequence ID" value="NC_070777.1"/>
</dbReference>
<proteinExistence type="predicted"/>
<keyword evidence="2" id="KW-1185">Reference proteome</keyword>